<name>A0A9X2AME5_9BURK</name>
<dbReference type="RefSeq" id="WP_243305845.1">
    <property type="nucleotide sequence ID" value="NZ_JALGBI010000001.1"/>
</dbReference>
<dbReference type="EMBL" id="JALGBI010000001">
    <property type="protein sequence ID" value="MCJ0763249.1"/>
    <property type="molecule type" value="Genomic_DNA"/>
</dbReference>
<dbReference type="SUPFAM" id="SSF52129">
    <property type="entry name" value="Caspase-like"/>
    <property type="match status" value="1"/>
</dbReference>
<dbReference type="InterPro" id="IPR052039">
    <property type="entry name" value="Caspase-related_regulators"/>
</dbReference>
<feature type="domain" description="Caspase family p20" evidence="2">
    <location>
        <begin position="33"/>
        <end position="164"/>
    </location>
</feature>
<feature type="signal peptide" evidence="1">
    <location>
        <begin position="1"/>
        <end position="30"/>
    </location>
</feature>
<organism evidence="3 4">
    <name type="scientific">Variovorax terrae</name>
    <dbReference type="NCBI Taxonomy" id="2923278"/>
    <lineage>
        <taxon>Bacteria</taxon>
        <taxon>Pseudomonadati</taxon>
        <taxon>Pseudomonadota</taxon>
        <taxon>Betaproteobacteria</taxon>
        <taxon>Burkholderiales</taxon>
        <taxon>Comamonadaceae</taxon>
        <taxon>Variovorax</taxon>
    </lineage>
</organism>
<dbReference type="InterPro" id="IPR001309">
    <property type="entry name" value="Pept_C14_p20"/>
</dbReference>
<dbReference type="InterPro" id="IPR029030">
    <property type="entry name" value="Caspase-like_dom_sf"/>
</dbReference>
<sequence length="522" mass="56203">MLPLLPSAPIRLKGLCALICLASVAAGAQAPGDARVALVIGNGAYASAPALPNPANDAGAMASTLKGLGFTVIELRDGTKAQMAEAIARVRETLKGRQGVGMLYYAGHGLQMDARNYMVPVDARMARTADVPQQTVDVSSVIEAFKAAGNRMNILVLDACRDNPFGGITTGRGLAPLDAPSGTFLAYATAPGNVAEDGDVKSGNGLYTQFLLQELKKPQARIEDVFKRVRFAVRKASNGRQIPWESTSLEDDFQFNEGRVIAAARPTAQQLQAEFTQEKQDWDRIKDSTRADDFYAFLQKYPSGSISEAALARLNQINQPTLLVQGAGADGSDKPYARATYKLGDEFESAYEGGTMRLIQRVTSVTPDEVAVTSRAVIDGKEQSHETVELFDPSGGSRGIKGMYRYNPPQTFFPAEQMQVGKSWKVGFETVGTLFGSFPSHTINGEARVLARETLQTPAGAFSTFKIEWVTYSSLKAGQATRCLFWLSQDVPVAVRSECSVPASGTSPARQVVQLVRVKRAS</sequence>
<keyword evidence="1" id="KW-0732">Signal</keyword>
<dbReference type="InterPro" id="IPR011600">
    <property type="entry name" value="Pept_C14_caspase"/>
</dbReference>
<accession>A0A9X2AME5</accession>
<evidence type="ECO:0000259" key="2">
    <source>
        <dbReference type="PROSITE" id="PS50208"/>
    </source>
</evidence>
<dbReference type="GO" id="GO:0006508">
    <property type="term" value="P:proteolysis"/>
    <property type="evidence" value="ECO:0007669"/>
    <property type="project" value="InterPro"/>
</dbReference>
<dbReference type="Gene3D" id="2.40.360.20">
    <property type="match status" value="1"/>
</dbReference>
<feature type="chain" id="PRO_5040853071" evidence="1">
    <location>
        <begin position="31"/>
        <end position="522"/>
    </location>
</feature>
<dbReference type="PANTHER" id="PTHR22576">
    <property type="entry name" value="MUCOSA ASSOCIATED LYMPHOID TISSUE LYMPHOMA TRANSLOCATION PROTEIN 1/PARACASPASE"/>
    <property type="match status" value="1"/>
</dbReference>
<dbReference type="Proteomes" id="UP001139447">
    <property type="component" value="Unassembled WGS sequence"/>
</dbReference>
<evidence type="ECO:0000256" key="1">
    <source>
        <dbReference type="SAM" id="SignalP"/>
    </source>
</evidence>
<evidence type="ECO:0000313" key="3">
    <source>
        <dbReference type="EMBL" id="MCJ0763249.1"/>
    </source>
</evidence>
<reference evidence="3" key="1">
    <citation type="submission" date="2022-03" db="EMBL/GenBank/DDBJ databases">
        <authorList>
            <person name="Woo C.Y."/>
        </authorList>
    </citation>
    <scope>NUCLEOTIDE SEQUENCE</scope>
    <source>
        <strain evidence="3">CYS-02</strain>
    </source>
</reference>
<dbReference type="GO" id="GO:0004197">
    <property type="term" value="F:cysteine-type endopeptidase activity"/>
    <property type="evidence" value="ECO:0007669"/>
    <property type="project" value="InterPro"/>
</dbReference>
<protein>
    <submittedName>
        <fullName evidence="3">Caspase family protein</fullName>
    </submittedName>
</protein>
<dbReference type="PROSITE" id="PS50208">
    <property type="entry name" value="CASPASE_P20"/>
    <property type="match status" value="1"/>
</dbReference>
<comment type="caution">
    <text evidence="3">The sequence shown here is derived from an EMBL/GenBank/DDBJ whole genome shotgun (WGS) entry which is preliminary data.</text>
</comment>
<gene>
    <name evidence="3" type="ORF">MMF98_08510</name>
</gene>
<dbReference type="Pfam" id="PF00656">
    <property type="entry name" value="Peptidase_C14"/>
    <property type="match status" value="1"/>
</dbReference>
<keyword evidence="4" id="KW-1185">Reference proteome</keyword>
<dbReference type="PANTHER" id="PTHR22576:SF37">
    <property type="entry name" value="MUCOSA-ASSOCIATED LYMPHOID TISSUE LYMPHOMA TRANSLOCATION PROTEIN 1"/>
    <property type="match status" value="1"/>
</dbReference>
<proteinExistence type="predicted"/>
<evidence type="ECO:0000313" key="4">
    <source>
        <dbReference type="Proteomes" id="UP001139447"/>
    </source>
</evidence>
<dbReference type="AlphaFoldDB" id="A0A9X2AME5"/>
<dbReference type="Gene3D" id="3.40.50.1460">
    <property type="match status" value="1"/>
</dbReference>